<name>A0A915JIH0_ROMCU</name>
<organism evidence="1 2">
    <name type="scientific">Romanomermis culicivorax</name>
    <name type="common">Nematode worm</name>
    <dbReference type="NCBI Taxonomy" id="13658"/>
    <lineage>
        <taxon>Eukaryota</taxon>
        <taxon>Metazoa</taxon>
        <taxon>Ecdysozoa</taxon>
        <taxon>Nematoda</taxon>
        <taxon>Enoplea</taxon>
        <taxon>Dorylaimia</taxon>
        <taxon>Mermithida</taxon>
        <taxon>Mermithoidea</taxon>
        <taxon>Mermithidae</taxon>
        <taxon>Romanomermis</taxon>
    </lineage>
</organism>
<protein>
    <submittedName>
        <fullName evidence="2">Uncharacterized protein</fullName>
    </submittedName>
</protein>
<reference evidence="2" key="1">
    <citation type="submission" date="2022-11" db="UniProtKB">
        <authorList>
            <consortium name="WormBaseParasite"/>
        </authorList>
    </citation>
    <scope>IDENTIFICATION</scope>
</reference>
<keyword evidence="1" id="KW-1185">Reference proteome</keyword>
<dbReference type="AlphaFoldDB" id="A0A915JIH0"/>
<proteinExistence type="predicted"/>
<accession>A0A915JIH0</accession>
<evidence type="ECO:0000313" key="1">
    <source>
        <dbReference type="Proteomes" id="UP000887565"/>
    </source>
</evidence>
<evidence type="ECO:0000313" key="2">
    <source>
        <dbReference type="WBParaSite" id="nRc.2.0.1.t25944-RA"/>
    </source>
</evidence>
<sequence length="94" mass="10515">MICQLSCCLSSNLALAHHLALDLAHQLRLDLPYNLPLTLAPPFCPKLARHLHLDLSRHLAKQLARESLHHYIVENGAGQSHLAQQNMCSHAELK</sequence>
<dbReference type="Proteomes" id="UP000887565">
    <property type="component" value="Unplaced"/>
</dbReference>
<dbReference type="WBParaSite" id="nRc.2.0.1.t25944-RA">
    <property type="protein sequence ID" value="nRc.2.0.1.t25944-RA"/>
    <property type="gene ID" value="nRc.2.0.1.g25944"/>
</dbReference>